<organism evidence="3 4">
    <name type="scientific">Natronobacterium haloterrestre</name>
    <name type="common">Halobiforma haloterrestris</name>
    <dbReference type="NCBI Taxonomy" id="148448"/>
    <lineage>
        <taxon>Archaea</taxon>
        <taxon>Methanobacteriati</taxon>
        <taxon>Methanobacteriota</taxon>
        <taxon>Stenosarchaea group</taxon>
        <taxon>Halobacteria</taxon>
        <taxon>Halobacteriales</taxon>
        <taxon>Natrialbaceae</taxon>
        <taxon>Natronobacterium</taxon>
    </lineage>
</organism>
<gene>
    <name evidence="3" type="ORF">SAMN05444422_10594</name>
</gene>
<dbReference type="Proteomes" id="UP000199161">
    <property type="component" value="Unassembled WGS sequence"/>
</dbReference>
<keyword evidence="4" id="KW-1185">Reference proteome</keyword>
<accession>A0A1I1GYC8</accession>
<protein>
    <submittedName>
        <fullName evidence="3">Putative membrane protein</fullName>
    </submittedName>
</protein>
<feature type="transmembrane region" description="Helical" evidence="1">
    <location>
        <begin position="12"/>
        <end position="33"/>
    </location>
</feature>
<dbReference type="InterPro" id="IPR018649">
    <property type="entry name" value="SHOCT"/>
</dbReference>
<dbReference type="AlphaFoldDB" id="A0A1I1GYC8"/>
<evidence type="ECO:0000313" key="4">
    <source>
        <dbReference type="Proteomes" id="UP000199161"/>
    </source>
</evidence>
<reference evidence="4" key="1">
    <citation type="submission" date="2016-10" db="EMBL/GenBank/DDBJ databases">
        <authorList>
            <person name="Varghese N."/>
            <person name="Submissions S."/>
        </authorList>
    </citation>
    <scope>NUCLEOTIDE SEQUENCE [LARGE SCALE GENOMIC DNA]</scope>
    <source>
        <strain evidence="4">DSM 13078</strain>
    </source>
</reference>
<dbReference type="EMBL" id="FOKW01000005">
    <property type="protein sequence ID" value="SFC16674.1"/>
    <property type="molecule type" value="Genomic_DNA"/>
</dbReference>
<feature type="domain" description="SHOCT" evidence="2">
    <location>
        <begin position="86"/>
        <end position="112"/>
    </location>
</feature>
<evidence type="ECO:0000313" key="3">
    <source>
        <dbReference type="EMBL" id="SFC16674.1"/>
    </source>
</evidence>
<evidence type="ECO:0000256" key="1">
    <source>
        <dbReference type="SAM" id="Phobius"/>
    </source>
</evidence>
<feature type="transmembrane region" description="Helical" evidence="1">
    <location>
        <begin position="53"/>
        <end position="73"/>
    </location>
</feature>
<dbReference type="Pfam" id="PF09851">
    <property type="entry name" value="SHOCT"/>
    <property type="match status" value="1"/>
</dbReference>
<keyword evidence="1" id="KW-1133">Transmembrane helix</keyword>
<dbReference type="RefSeq" id="WP_089788046.1">
    <property type="nucleotide sequence ID" value="NZ_FOKW01000005.1"/>
</dbReference>
<sequence>MTDSDPLLRTIVVVLLAVLAIPLVMMLVAMPFAGAMHAGSGTGMWSGGMGTTGWLWMSAVPLLLLLLLGYGAIRLLGGDGGDDGDAALEELRRAYARGDLTDEEYEKRRQRLEAESDEP</sequence>
<keyword evidence="1" id="KW-0472">Membrane</keyword>
<evidence type="ECO:0000259" key="2">
    <source>
        <dbReference type="Pfam" id="PF09851"/>
    </source>
</evidence>
<keyword evidence="1" id="KW-0812">Transmembrane</keyword>
<proteinExistence type="predicted"/>
<name>A0A1I1GYC8_NATHA</name>